<evidence type="ECO:0000256" key="3">
    <source>
        <dbReference type="ARBA" id="ARBA00005204"/>
    </source>
</evidence>
<evidence type="ECO:0000256" key="1">
    <source>
        <dbReference type="ARBA" id="ARBA00001460"/>
    </source>
</evidence>
<keyword evidence="8 10" id="KW-0067">ATP-binding</keyword>
<reference evidence="11 12" key="1">
    <citation type="submission" date="2023-08" db="EMBL/GenBank/DDBJ databases">
        <title>Whole-genome sequencing of halo(alkali)philic microorganisms from hypersaline lakes.</title>
        <authorList>
            <person name="Sorokin D.Y."/>
            <person name="Abbas B."/>
            <person name="Merkel A.Y."/>
        </authorList>
    </citation>
    <scope>NUCLEOTIDE SEQUENCE [LARGE SCALE GENOMIC DNA]</scope>
    <source>
        <strain evidence="11 12">AB-CW4</strain>
    </source>
</reference>
<evidence type="ECO:0000256" key="8">
    <source>
        <dbReference type="ARBA" id="ARBA00022840"/>
    </source>
</evidence>
<evidence type="ECO:0000313" key="11">
    <source>
        <dbReference type="EMBL" id="MDQ2069673.1"/>
    </source>
</evidence>
<dbReference type="Pfam" id="PF01503">
    <property type="entry name" value="PRA-PH"/>
    <property type="match status" value="1"/>
</dbReference>
<comment type="catalytic activity">
    <reaction evidence="1 10">
        <text>1-(5-phospho-beta-D-ribosyl)-ATP + H2O = 1-(5-phospho-beta-D-ribosyl)-5'-AMP + diphosphate + H(+)</text>
        <dbReference type="Rhea" id="RHEA:22828"/>
        <dbReference type="ChEBI" id="CHEBI:15377"/>
        <dbReference type="ChEBI" id="CHEBI:15378"/>
        <dbReference type="ChEBI" id="CHEBI:33019"/>
        <dbReference type="ChEBI" id="CHEBI:59457"/>
        <dbReference type="ChEBI" id="CHEBI:73183"/>
        <dbReference type="EC" id="3.6.1.31"/>
    </reaction>
</comment>
<dbReference type="Proteomes" id="UP001239019">
    <property type="component" value="Unassembled WGS sequence"/>
</dbReference>
<keyword evidence="12" id="KW-1185">Reference proteome</keyword>
<evidence type="ECO:0000256" key="2">
    <source>
        <dbReference type="ARBA" id="ARBA00004496"/>
    </source>
</evidence>
<sequence length="110" mass="11986">MGNETAESLLAALDRVIRERRNADPAHSYVASLLQDGPARISRKLGEEAVEAVIAGISEDDEALAAELADLWFHSLVLLASRGLDSTAVTSVLEQRFGLSGLEEKRRREN</sequence>
<accession>A0ABU0W7D5</accession>
<evidence type="ECO:0000256" key="4">
    <source>
        <dbReference type="ARBA" id="ARBA00022490"/>
    </source>
</evidence>
<evidence type="ECO:0000256" key="5">
    <source>
        <dbReference type="ARBA" id="ARBA00022605"/>
    </source>
</evidence>
<gene>
    <name evidence="10" type="primary">hisE</name>
    <name evidence="11" type="ORF">RBH19_07295</name>
</gene>
<evidence type="ECO:0000256" key="10">
    <source>
        <dbReference type="HAMAP-Rule" id="MF_01020"/>
    </source>
</evidence>
<comment type="subcellular location">
    <subcellularLocation>
        <location evidence="2 10">Cytoplasm</location>
    </subcellularLocation>
</comment>
<dbReference type="InterPro" id="IPR021130">
    <property type="entry name" value="PRib-ATP_PPHydrolase-like"/>
</dbReference>
<proteinExistence type="inferred from homology"/>
<protein>
    <recommendedName>
        <fullName evidence="10">Phosphoribosyl-ATP pyrophosphatase</fullName>
        <shortName evidence="10">PRA-PH</shortName>
        <ecNumber evidence="10">3.6.1.31</ecNumber>
    </recommendedName>
</protein>
<dbReference type="EC" id="3.6.1.31" evidence="10"/>
<dbReference type="InterPro" id="IPR008179">
    <property type="entry name" value="HisE"/>
</dbReference>
<dbReference type="SUPFAM" id="SSF101386">
    <property type="entry name" value="all-alpha NTP pyrophosphatases"/>
    <property type="match status" value="1"/>
</dbReference>
<organism evidence="11 12">
    <name type="scientific">Natronospira bacteriovora</name>
    <dbReference type="NCBI Taxonomy" id="3069753"/>
    <lineage>
        <taxon>Bacteria</taxon>
        <taxon>Pseudomonadati</taxon>
        <taxon>Pseudomonadota</taxon>
        <taxon>Gammaproteobacteria</taxon>
        <taxon>Natronospirales</taxon>
        <taxon>Natronospiraceae</taxon>
        <taxon>Natronospira</taxon>
    </lineage>
</organism>
<evidence type="ECO:0000313" key="12">
    <source>
        <dbReference type="Proteomes" id="UP001239019"/>
    </source>
</evidence>
<evidence type="ECO:0000256" key="6">
    <source>
        <dbReference type="ARBA" id="ARBA00022741"/>
    </source>
</evidence>
<dbReference type="NCBIfam" id="NF001611">
    <property type="entry name" value="PRK00400.1-3"/>
    <property type="match status" value="1"/>
</dbReference>
<keyword evidence="4 10" id="KW-0963">Cytoplasm</keyword>
<keyword evidence="6 10" id="KW-0547">Nucleotide-binding</keyword>
<keyword evidence="9 10" id="KW-0368">Histidine biosynthesis</keyword>
<dbReference type="PANTHER" id="PTHR42945:SF9">
    <property type="entry name" value="HISTIDINE BIOSYNTHESIS BIFUNCTIONAL PROTEIN HISIE"/>
    <property type="match status" value="1"/>
</dbReference>
<evidence type="ECO:0000256" key="7">
    <source>
        <dbReference type="ARBA" id="ARBA00022801"/>
    </source>
</evidence>
<dbReference type="CDD" id="cd11534">
    <property type="entry name" value="NTP-PPase_HisIE_like"/>
    <property type="match status" value="1"/>
</dbReference>
<dbReference type="NCBIfam" id="TIGR03188">
    <property type="entry name" value="histidine_hisI"/>
    <property type="match status" value="1"/>
</dbReference>
<keyword evidence="5 10" id="KW-0028">Amino-acid biosynthesis</keyword>
<dbReference type="GO" id="GO:0004636">
    <property type="term" value="F:phosphoribosyl-ATP diphosphatase activity"/>
    <property type="evidence" value="ECO:0007669"/>
    <property type="project" value="UniProtKB-EC"/>
</dbReference>
<dbReference type="Gene3D" id="1.10.287.1080">
    <property type="entry name" value="MazG-like"/>
    <property type="match status" value="1"/>
</dbReference>
<name>A0ABU0W7D5_9GAMM</name>
<comment type="similarity">
    <text evidence="10">Belongs to the PRA-PH family.</text>
</comment>
<dbReference type="PANTHER" id="PTHR42945">
    <property type="entry name" value="HISTIDINE BIOSYNTHESIS BIFUNCTIONAL PROTEIN"/>
    <property type="match status" value="1"/>
</dbReference>
<dbReference type="HAMAP" id="MF_01020">
    <property type="entry name" value="HisE"/>
    <property type="match status" value="1"/>
</dbReference>
<comment type="caution">
    <text evidence="11">The sequence shown here is derived from an EMBL/GenBank/DDBJ whole genome shotgun (WGS) entry which is preliminary data.</text>
</comment>
<dbReference type="EMBL" id="JAVDDT010000004">
    <property type="protein sequence ID" value="MDQ2069673.1"/>
    <property type="molecule type" value="Genomic_DNA"/>
</dbReference>
<comment type="pathway">
    <text evidence="3 10">Amino-acid biosynthesis; L-histidine biosynthesis; L-histidine from 5-phospho-alpha-D-ribose 1-diphosphate: step 2/9.</text>
</comment>
<keyword evidence="7 10" id="KW-0378">Hydrolase</keyword>
<dbReference type="RefSeq" id="WP_306728173.1">
    <property type="nucleotide sequence ID" value="NZ_JAVDDT010000004.1"/>
</dbReference>
<evidence type="ECO:0000256" key="9">
    <source>
        <dbReference type="ARBA" id="ARBA00023102"/>
    </source>
</evidence>